<comment type="caution">
    <text evidence="4">The sequence shown here is derived from an EMBL/GenBank/DDBJ whole genome shotgun (WGS) entry which is preliminary data.</text>
</comment>
<dbReference type="InterPro" id="IPR025923">
    <property type="entry name" value="YodL-like_dom"/>
</dbReference>
<dbReference type="InterPro" id="IPR025465">
    <property type="entry name" value="DUF4316"/>
</dbReference>
<evidence type="ECO:0000256" key="1">
    <source>
        <dbReference type="SAM" id="MobiDB-lite"/>
    </source>
</evidence>
<evidence type="ECO:0000259" key="2">
    <source>
        <dbReference type="Pfam" id="PF14191"/>
    </source>
</evidence>
<feature type="domain" description="YodL-like" evidence="2">
    <location>
        <begin position="31"/>
        <end position="133"/>
    </location>
</feature>
<dbReference type="Pfam" id="PF14191">
    <property type="entry name" value="YodL"/>
    <property type="match status" value="1"/>
</dbReference>
<evidence type="ECO:0000313" key="4">
    <source>
        <dbReference type="EMBL" id="KAA8500938.1"/>
    </source>
</evidence>
<feature type="domain" description="DUF4316" evidence="3">
    <location>
        <begin position="138"/>
        <end position="177"/>
    </location>
</feature>
<dbReference type="EMBL" id="VMSO01000014">
    <property type="protein sequence ID" value="KAA8500938.1"/>
    <property type="molecule type" value="Genomic_DNA"/>
</dbReference>
<keyword evidence="5" id="KW-1185">Reference proteome</keyword>
<organism evidence="4 5">
    <name type="scientific">Mediterraneibacter catenae</name>
    <dbReference type="NCBI Taxonomy" id="2594882"/>
    <lineage>
        <taxon>Bacteria</taxon>
        <taxon>Bacillati</taxon>
        <taxon>Bacillota</taxon>
        <taxon>Clostridia</taxon>
        <taxon>Lachnospirales</taxon>
        <taxon>Lachnospiraceae</taxon>
        <taxon>Mediterraneibacter</taxon>
    </lineage>
</organism>
<proteinExistence type="predicted"/>
<name>A0A5M9HW28_9FIRM</name>
<gene>
    <name evidence="4" type="ORF">FNY66_10840</name>
</gene>
<dbReference type="Proteomes" id="UP000322025">
    <property type="component" value="Unassembled WGS sequence"/>
</dbReference>
<dbReference type="AlphaFoldDB" id="A0A5M9HW28"/>
<dbReference type="RefSeq" id="WP_150311160.1">
    <property type="nucleotide sequence ID" value="NZ_VMSO01000014.1"/>
</dbReference>
<accession>A0A5M9HW28</accession>
<sequence>MNRIEKWNEITGAEQEQGMMEAFLESRTDSYAILQLRDIDETRQERFASLDYLHRQGKEPHIDHYEIMYTADLPTFTDRDTMLESLYTKFNIDHPADFTGHSLSVSDIVALKTGGVVSCHYVDSVGFTELKDFLREGNHLKNAEMTLEDDYGMIDGIINNGKAGAERERPSVLEKLKAASDTEHGLPVHFGRTEERELE</sequence>
<dbReference type="OrthoDB" id="9803716at2"/>
<protein>
    <submittedName>
        <fullName evidence="4">DUF4316 domain-containing protein</fullName>
    </submittedName>
</protein>
<evidence type="ECO:0000259" key="3">
    <source>
        <dbReference type="Pfam" id="PF14195"/>
    </source>
</evidence>
<feature type="region of interest" description="Disordered" evidence="1">
    <location>
        <begin position="177"/>
        <end position="199"/>
    </location>
</feature>
<dbReference type="Pfam" id="PF14195">
    <property type="entry name" value="DUF4316"/>
    <property type="match status" value="1"/>
</dbReference>
<evidence type="ECO:0000313" key="5">
    <source>
        <dbReference type="Proteomes" id="UP000322025"/>
    </source>
</evidence>
<reference evidence="4" key="1">
    <citation type="submission" date="2019-07" db="EMBL/GenBank/DDBJ databases">
        <authorList>
            <person name="Wongkuna S."/>
            <person name="Scaria J."/>
        </authorList>
    </citation>
    <scope>NUCLEOTIDE SEQUENCE [LARGE SCALE GENOMIC DNA]</scope>
    <source>
        <strain evidence="4">SW178</strain>
    </source>
</reference>